<keyword evidence="4" id="KW-1185">Reference proteome</keyword>
<dbReference type="Proteomes" id="UP000625711">
    <property type="component" value="Unassembled WGS sequence"/>
</dbReference>
<evidence type="ECO:0000256" key="2">
    <source>
        <dbReference type="SAM" id="SignalP"/>
    </source>
</evidence>
<gene>
    <name evidence="3" type="ORF">GWI33_018519</name>
</gene>
<reference evidence="3" key="1">
    <citation type="submission" date="2020-08" db="EMBL/GenBank/DDBJ databases">
        <title>Genome sequencing and assembly of the red palm weevil Rhynchophorus ferrugineus.</title>
        <authorList>
            <person name="Dias G.B."/>
            <person name="Bergman C.M."/>
            <person name="Manee M."/>
        </authorList>
    </citation>
    <scope>NUCLEOTIDE SEQUENCE</scope>
    <source>
        <strain evidence="3">AA-2017</strain>
        <tissue evidence="3">Whole larva</tissue>
    </source>
</reference>
<name>A0A834HTJ6_RHYFE</name>
<sequence length="129" mass="13800">MMKFVTVVGFCLIGITIAMPASNEQLDKATVNDVSVNSVSEEKKGDPAQQQSEKQEVIPSTVEISGITTGVNPVPANPAAPTNPSKPQRGGSMFARFIDDIFQIPITVLQNVAKLITNPFTQSKKEAGR</sequence>
<evidence type="ECO:0000313" key="4">
    <source>
        <dbReference type="Proteomes" id="UP000625711"/>
    </source>
</evidence>
<feature type="region of interest" description="Disordered" evidence="1">
    <location>
        <begin position="36"/>
        <end position="91"/>
    </location>
</feature>
<protein>
    <submittedName>
        <fullName evidence="3">Uncharacterized protein</fullName>
    </submittedName>
</protein>
<accession>A0A834HTJ6</accession>
<dbReference type="AlphaFoldDB" id="A0A834HTJ6"/>
<comment type="caution">
    <text evidence="3">The sequence shown here is derived from an EMBL/GenBank/DDBJ whole genome shotgun (WGS) entry which is preliminary data.</text>
</comment>
<dbReference type="OrthoDB" id="6621265at2759"/>
<evidence type="ECO:0000256" key="1">
    <source>
        <dbReference type="SAM" id="MobiDB-lite"/>
    </source>
</evidence>
<keyword evidence="2" id="KW-0732">Signal</keyword>
<feature type="chain" id="PRO_5033004323" evidence="2">
    <location>
        <begin position="19"/>
        <end position="129"/>
    </location>
</feature>
<feature type="compositionally biased region" description="Low complexity" evidence="1">
    <location>
        <begin position="71"/>
        <end position="83"/>
    </location>
</feature>
<dbReference type="EMBL" id="JAACXV010014332">
    <property type="protein sequence ID" value="KAF7268325.1"/>
    <property type="molecule type" value="Genomic_DNA"/>
</dbReference>
<organism evidence="3 4">
    <name type="scientific">Rhynchophorus ferrugineus</name>
    <name type="common">Red palm weevil</name>
    <name type="synonym">Curculio ferrugineus</name>
    <dbReference type="NCBI Taxonomy" id="354439"/>
    <lineage>
        <taxon>Eukaryota</taxon>
        <taxon>Metazoa</taxon>
        <taxon>Ecdysozoa</taxon>
        <taxon>Arthropoda</taxon>
        <taxon>Hexapoda</taxon>
        <taxon>Insecta</taxon>
        <taxon>Pterygota</taxon>
        <taxon>Neoptera</taxon>
        <taxon>Endopterygota</taxon>
        <taxon>Coleoptera</taxon>
        <taxon>Polyphaga</taxon>
        <taxon>Cucujiformia</taxon>
        <taxon>Curculionidae</taxon>
        <taxon>Dryophthorinae</taxon>
        <taxon>Rhynchophorus</taxon>
    </lineage>
</organism>
<feature type="signal peptide" evidence="2">
    <location>
        <begin position="1"/>
        <end position="18"/>
    </location>
</feature>
<evidence type="ECO:0000313" key="3">
    <source>
        <dbReference type="EMBL" id="KAF7268325.1"/>
    </source>
</evidence>
<proteinExistence type="predicted"/>